<dbReference type="InterPro" id="IPR033131">
    <property type="entry name" value="Pectinesterase_Asp_AS"/>
</dbReference>
<feature type="active site" evidence="6">
    <location>
        <position position="381"/>
    </location>
</feature>
<dbReference type="Pfam" id="PF04043">
    <property type="entry name" value="PMEI"/>
    <property type="match status" value="1"/>
</dbReference>
<dbReference type="InterPro" id="IPR006501">
    <property type="entry name" value="Pectinesterase_inhib_dom"/>
</dbReference>
<reference evidence="9 10" key="1">
    <citation type="submission" date="2021-07" db="EMBL/GenBank/DDBJ databases">
        <title>The Aristolochia fimbriata genome: insights into angiosperm evolution, floral development and chemical biosynthesis.</title>
        <authorList>
            <person name="Jiao Y."/>
        </authorList>
    </citation>
    <scope>NUCLEOTIDE SEQUENCE [LARGE SCALE GENOMIC DNA]</scope>
    <source>
        <strain evidence="9">IBCAS-2021</strain>
        <tissue evidence="9">Leaf</tissue>
    </source>
</reference>
<evidence type="ECO:0000259" key="8">
    <source>
        <dbReference type="SMART" id="SM00856"/>
    </source>
</evidence>
<dbReference type="Pfam" id="PF01095">
    <property type="entry name" value="Pectinesterase"/>
    <property type="match status" value="1"/>
</dbReference>
<keyword evidence="10" id="KW-1185">Reference proteome</keyword>
<name>A0AAV7F3N3_ARIFI</name>
<dbReference type="GO" id="GO:0030599">
    <property type="term" value="F:pectinesterase activity"/>
    <property type="evidence" value="ECO:0007669"/>
    <property type="project" value="UniProtKB-UniRule"/>
</dbReference>
<comment type="catalytic activity">
    <reaction evidence="7">
        <text>[(1-&gt;4)-alpha-D-galacturonosyl methyl ester](n) + n H2O = [(1-&gt;4)-alpha-D-galacturonosyl](n) + n methanol + n H(+)</text>
        <dbReference type="Rhea" id="RHEA:22380"/>
        <dbReference type="Rhea" id="RHEA-COMP:14570"/>
        <dbReference type="Rhea" id="RHEA-COMP:14573"/>
        <dbReference type="ChEBI" id="CHEBI:15377"/>
        <dbReference type="ChEBI" id="CHEBI:15378"/>
        <dbReference type="ChEBI" id="CHEBI:17790"/>
        <dbReference type="ChEBI" id="CHEBI:140522"/>
        <dbReference type="ChEBI" id="CHEBI:140523"/>
        <dbReference type="EC" id="3.1.1.11"/>
    </reaction>
</comment>
<dbReference type="Gene3D" id="2.160.20.10">
    <property type="entry name" value="Single-stranded right-handed beta-helix, Pectin lyase-like"/>
    <property type="match status" value="1"/>
</dbReference>
<evidence type="ECO:0000313" key="10">
    <source>
        <dbReference type="Proteomes" id="UP000825729"/>
    </source>
</evidence>
<dbReference type="FunFam" id="2.160.20.10:FF:000001">
    <property type="entry name" value="Pectinesterase"/>
    <property type="match status" value="1"/>
</dbReference>
<dbReference type="SUPFAM" id="SSF51126">
    <property type="entry name" value="Pectin lyase-like"/>
    <property type="match status" value="1"/>
</dbReference>
<dbReference type="SUPFAM" id="SSF101148">
    <property type="entry name" value="Plant invertase/pectin methylesterase inhibitor"/>
    <property type="match status" value="1"/>
</dbReference>
<comment type="similarity">
    <text evidence="2">In the N-terminal section; belongs to the PMEI family.</text>
</comment>
<dbReference type="PANTHER" id="PTHR31707">
    <property type="entry name" value="PECTINESTERASE"/>
    <property type="match status" value="1"/>
</dbReference>
<sequence>MDKLLLSFFYLVLVLLSTHVEKSTSYSIYTGGINVDRYMISVCKKTPYPDICASLAPPTTSSPLSTLDETPLRFRNLALQATLTRAEQARRFISAMKVSPLSNPAARAAWTDCKELMDDSVSQLSRALSSMKLEDTQTWLSAAVANHETCRTGFVELNSTSFLSSLPFMATGSNFTKFLSNSLAINNIAGAPVSRPTTRKLLSDGFPEWVSPTERKLLQSGAVLPKADLVVAKDGSGDYKTIAEALAAAAKTRSGKTAKRFVIYVKSGVYEENVEITKSMKNLMFRGDGIGSTIVTGSRNVKDGSTTFRSATVAVSGEGFIARDMTFENTAGSAKGQAVALRCGADLSIFYRCSFKGYQDTLYVYSQRQFYRDCDIYGTVDFIFGDAAAVIQNSNIYVRKPAGKTNTVTAQGRSDPNENTGITVHNSRVTAGSDLKPVLGSVKTYLGRPWRPYARTVFMKCTLDGLIDPAGWLEWSSKDDLKTLYYGEYLNSGAGAATGNRVNWPGFHVMSTAVATKFTVENFLSGSSWIRSSGADVPFTSGL</sequence>
<dbReference type="GO" id="GO:0042545">
    <property type="term" value="P:cell wall modification"/>
    <property type="evidence" value="ECO:0007669"/>
    <property type="project" value="UniProtKB-UniRule"/>
</dbReference>
<dbReference type="InterPro" id="IPR000070">
    <property type="entry name" value="Pectinesterase_cat"/>
</dbReference>
<dbReference type="NCBIfam" id="TIGR01614">
    <property type="entry name" value="PME_inhib"/>
    <property type="match status" value="1"/>
</dbReference>
<evidence type="ECO:0000256" key="1">
    <source>
        <dbReference type="ARBA" id="ARBA00005184"/>
    </source>
</evidence>
<dbReference type="AlphaFoldDB" id="A0AAV7F3N3"/>
<feature type="chain" id="PRO_5043092792" description="Pectinesterase" evidence="7">
    <location>
        <begin position="26"/>
        <end position="543"/>
    </location>
</feature>
<evidence type="ECO:0000256" key="4">
    <source>
        <dbReference type="ARBA" id="ARBA00022801"/>
    </source>
</evidence>
<dbReference type="Proteomes" id="UP000825729">
    <property type="component" value="Unassembled WGS sequence"/>
</dbReference>
<dbReference type="Gene3D" id="1.20.140.40">
    <property type="entry name" value="Invertase/pectin methylesterase inhibitor family protein"/>
    <property type="match status" value="1"/>
</dbReference>
<accession>A0AAV7F3N3</accession>
<dbReference type="InterPro" id="IPR035513">
    <property type="entry name" value="Invertase/methylesterase_inhib"/>
</dbReference>
<dbReference type="GO" id="GO:0004857">
    <property type="term" value="F:enzyme inhibitor activity"/>
    <property type="evidence" value="ECO:0007669"/>
    <property type="project" value="InterPro"/>
</dbReference>
<evidence type="ECO:0000256" key="3">
    <source>
        <dbReference type="ARBA" id="ARBA00007786"/>
    </source>
</evidence>
<dbReference type="PROSITE" id="PS00503">
    <property type="entry name" value="PECTINESTERASE_2"/>
    <property type="match status" value="1"/>
</dbReference>
<feature type="signal peptide" evidence="7">
    <location>
        <begin position="1"/>
        <end position="25"/>
    </location>
</feature>
<dbReference type="InterPro" id="IPR011050">
    <property type="entry name" value="Pectin_lyase_fold/virulence"/>
</dbReference>
<dbReference type="InterPro" id="IPR012334">
    <property type="entry name" value="Pectin_lyas_fold"/>
</dbReference>
<dbReference type="EMBL" id="JAINDJ010000003">
    <property type="protein sequence ID" value="KAG9454736.1"/>
    <property type="molecule type" value="Genomic_DNA"/>
</dbReference>
<gene>
    <name evidence="9" type="ORF">H6P81_007640</name>
</gene>
<proteinExistence type="inferred from homology"/>
<comment type="caution">
    <text evidence="9">The sequence shown here is derived from an EMBL/GenBank/DDBJ whole genome shotgun (WGS) entry which is preliminary data.</text>
</comment>
<keyword evidence="4 7" id="KW-0378">Hydrolase</keyword>
<dbReference type="CDD" id="cd15798">
    <property type="entry name" value="PMEI-like_3"/>
    <property type="match status" value="1"/>
</dbReference>
<dbReference type="GO" id="GO:0045490">
    <property type="term" value="P:pectin catabolic process"/>
    <property type="evidence" value="ECO:0007669"/>
    <property type="project" value="UniProtKB-UniRule"/>
</dbReference>
<evidence type="ECO:0000256" key="2">
    <source>
        <dbReference type="ARBA" id="ARBA00006027"/>
    </source>
</evidence>
<evidence type="ECO:0000256" key="7">
    <source>
        <dbReference type="RuleBase" id="RU000589"/>
    </source>
</evidence>
<comment type="pathway">
    <text evidence="1 7">Glycan metabolism; pectin degradation; 2-dehydro-3-deoxy-D-gluconate from pectin: step 1/5.</text>
</comment>
<organism evidence="9 10">
    <name type="scientific">Aristolochia fimbriata</name>
    <name type="common">White veined hardy Dutchman's pipe vine</name>
    <dbReference type="NCBI Taxonomy" id="158543"/>
    <lineage>
        <taxon>Eukaryota</taxon>
        <taxon>Viridiplantae</taxon>
        <taxon>Streptophyta</taxon>
        <taxon>Embryophyta</taxon>
        <taxon>Tracheophyta</taxon>
        <taxon>Spermatophyta</taxon>
        <taxon>Magnoliopsida</taxon>
        <taxon>Magnoliidae</taxon>
        <taxon>Piperales</taxon>
        <taxon>Aristolochiaceae</taxon>
        <taxon>Aristolochia</taxon>
    </lineage>
</organism>
<evidence type="ECO:0000256" key="5">
    <source>
        <dbReference type="ARBA" id="ARBA00023085"/>
    </source>
</evidence>
<protein>
    <recommendedName>
        <fullName evidence="7">Pectinesterase</fullName>
        <ecNumber evidence="7">3.1.1.11</ecNumber>
    </recommendedName>
</protein>
<feature type="domain" description="Pectinesterase inhibitor" evidence="8">
    <location>
        <begin position="34"/>
        <end position="185"/>
    </location>
</feature>
<keyword evidence="5 7" id="KW-0063">Aspartyl esterase</keyword>
<dbReference type="EC" id="3.1.1.11" evidence="7"/>
<evidence type="ECO:0000256" key="6">
    <source>
        <dbReference type="PROSITE-ProRule" id="PRU10040"/>
    </source>
</evidence>
<evidence type="ECO:0000313" key="9">
    <source>
        <dbReference type="EMBL" id="KAG9454736.1"/>
    </source>
</evidence>
<keyword evidence="7" id="KW-0732">Signal</keyword>
<comment type="similarity">
    <text evidence="3">In the C-terminal section; belongs to the pectinesterase family.</text>
</comment>
<dbReference type="SMART" id="SM00856">
    <property type="entry name" value="PMEI"/>
    <property type="match status" value="1"/>
</dbReference>